<gene>
    <name evidence="2" type="ORF">PBY51_011544</name>
</gene>
<dbReference type="Proteomes" id="UP001346869">
    <property type="component" value="Unassembled WGS sequence"/>
</dbReference>
<feature type="region of interest" description="Disordered" evidence="1">
    <location>
        <begin position="55"/>
        <end position="83"/>
    </location>
</feature>
<accession>A0AAN7XRL1</accession>
<protein>
    <submittedName>
        <fullName evidence="2">Uncharacterized protein</fullName>
    </submittedName>
</protein>
<organism evidence="2 3">
    <name type="scientific">Eleginops maclovinus</name>
    <name type="common">Patagonian blennie</name>
    <name type="synonym">Eleginus maclovinus</name>
    <dbReference type="NCBI Taxonomy" id="56733"/>
    <lineage>
        <taxon>Eukaryota</taxon>
        <taxon>Metazoa</taxon>
        <taxon>Chordata</taxon>
        <taxon>Craniata</taxon>
        <taxon>Vertebrata</taxon>
        <taxon>Euteleostomi</taxon>
        <taxon>Actinopterygii</taxon>
        <taxon>Neopterygii</taxon>
        <taxon>Teleostei</taxon>
        <taxon>Neoteleostei</taxon>
        <taxon>Acanthomorphata</taxon>
        <taxon>Eupercaria</taxon>
        <taxon>Perciformes</taxon>
        <taxon>Notothenioidei</taxon>
        <taxon>Eleginopidae</taxon>
        <taxon>Eleginops</taxon>
    </lineage>
</organism>
<reference evidence="2 3" key="1">
    <citation type="journal article" date="2023" name="Genes (Basel)">
        <title>Chromosome-Level Genome Assembly and Circadian Gene Repertoire of the Patagonia Blennie Eleginops maclovinus-The Closest Ancestral Proxy of Antarctic Cryonotothenioids.</title>
        <authorList>
            <person name="Cheng C.C."/>
            <person name="Rivera-Colon A.G."/>
            <person name="Minhas B.F."/>
            <person name="Wilson L."/>
            <person name="Rayamajhi N."/>
            <person name="Vargas-Chacoff L."/>
            <person name="Catchen J.M."/>
        </authorList>
    </citation>
    <scope>NUCLEOTIDE SEQUENCE [LARGE SCALE GENOMIC DNA]</scope>
    <source>
        <strain evidence="2">JMC-PN-2008</strain>
    </source>
</reference>
<reference evidence="2 3" key="2">
    <citation type="journal article" date="2023" name="Mol. Biol. Evol.">
        <title>Genomics of Secondarily Temperate Adaptation in the Only Non-Antarctic Icefish.</title>
        <authorList>
            <person name="Rivera-Colon A.G."/>
            <person name="Rayamajhi N."/>
            <person name="Minhas B.F."/>
            <person name="Madrigal G."/>
            <person name="Bilyk K.T."/>
            <person name="Yoon V."/>
            <person name="Hune M."/>
            <person name="Gregory S."/>
            <person name="Cheng C.H.C."/>
            <person name="Catchen J.M."/>
        </authorList>
    </citation>
    <scope>NUCLEOTIDE SEQUENCE [LARGE SCALE GENOMIC DNA]</scope>
    <source>
        <strain evidence="2">JMC-PN-2008</strain>
    </source>
</reference>
<evidence type="ECO:0000313" key="3">
    <source>
        <dbReference type="Proteomes" id="UP001346869"/>
    </source>
</evidence>
<comment type="caution">
    <text evidence="2">The sequence shown here is derived from an EMBL/GenBank/DDBJ whole genome shotgun (WGS) entry which is preliminary data.</text>
</comment>
<name>A0AAN7XRL1_ELEMC</name>
<dbReference type="AlphaFoldDB" id="A0AAN7XRL1"/>
<keyword evidence="3" id="KW-1185">Reference proteome</keyword>
<dbReference type="EMBL" id="JAUZQC010000008">
    <property type="protein sequence ID" value="KAK5867020.1"/>
    <property type="molecule type" value="Genomic_DNA"/>
</dbReference>
<evidence type="ECO:0000313" key="2">
    <source>
        <dbReference type="EMBL" id="KAK5867020.1"/>
    </source>
</evidence>
<proteinExistence type="predicted"/>
<evidence type="ECO:0000256" key="1">
    <source>
        <dbReference type="SAM" id="MobiDB-lite"/>
    </source>
</evidence>
<sequence length="83" mass="9166">MGAIIPLRGFEEDDEMCWAKKTTAGINSLESNTASSNYIEHNTSLLLTAKCKTNRRQQKLMESRGGGGSGRELMPSYTTHTSR</sequence>